<dbReference type="InterPro" id="IPR021225">
    <property type="entry name" value="Tlde1_dom"/>
</dbReference>
<feature type="domain" description="Tlde1" evidence="1">
    <location>
        <begin position="52"/>
        <end position="168"/>
    </location>
</feature>
<evidence type="ECO:0000313" key="3">
    <source>
        <dbReference type="Proteomes" id="UP000826513"/>
    </source>
</evidence>
<dbReference type="Proteomes" id="UP000826513">
    <property type="component" value="Chromosome 1"/>
</dbReference>
<evidence type="ECO:0000313" key="2">
    <source>
        <dbReference type="EMBL" id="QYA06011.1"/>
    </source>
</evidence>
<organism evidence="2 3">
    <name type="scientific">Agrobacterium larrymoorei</name>
    <dbReference type="NCBI Taxonomy" id="160699"/>
    <lineage>
        <taxon>Bacteria</taxon>
        <taxon>Pseudomonadati</taxon>
        <taxon>Pseudomonadota</taxon>
        <taxon>Alphaproteobacteria</taxon>
        <taxon>Hyphomicrobiales</taxon>
        <taxon>Rhizobiaceae</taxon>
        <taxon>Rhizobium/Agrobacterium group</taxon>
        <taxon>Agrobacterium</taxon>
    </lineage>
</organism>
<reference evidence="2 3" key="1">
    <citation type="submission" date="2021-03" db="EMBL/GenBank/DDBJ databases">
        <title>Rapid diversification of plasmids in a genus of pathogenic and nitrogen fixing bacteria.</title>
        <authorList>
            <person name="Weisberg A.J."/>
            <person name="Miller M."/>
            <person name="Ream W."/>
            <person name="Grunwald N.J."/>
            <person name="Chang J.H."/>
        </authorList>
    </citation>
    <scope>NUCLEOTIDE SEQUENCE [LARGE SCALE GENOMIC DNA]</scope>
    <source>
        <strain evidence="2 3">AF3.44</strain>
    </source>
</reference>
<accession>A0ABX8SYE3</accession>
<dbReference type="Pfam" id="PF10908">
    <property type="entry name" value="Tlde1_dom"/>
    <property type="match status" value="1"/>
</dbReference>
<dbReference type="EMBL" id="CP072167">
    <property type="protein sequence ID" value="QYA06011.1"/>
    <property type="molecule type" value="Genomic_DNA"/>
</dbReference>
<name>A0ABX8SYE3_9HYPH</name>
<protein>
    <submittedName>
        <fullName evidence="2">DUF2778 domain-containing protein</fullName>
    </submittedName>
</protein>
<proteinExistence type="predicted"/>
<evidence type="ECO:0000259" key="1">
    <source>
        <dbReference type="Pfam" id="PF10908"/>
    </source>
</evidence>
<sequence>MNKKFAVTTFAIFCFHDIQIGYLVYGEYLMDWTFELNGLPMSALTRQSVSIPAFSGLRAQANKREHACSVGEGPIPPGEYHIFDRQSGGLLGPLRDLFSGRSEWFALYAADGKIDDETLCNQIKRGNFRLHPKGSMGISEGCITVEHRSDFQRLRALLLQAPKIKIPGIALESYGKVIVK</sequence>
<gene>
    <name evidence="2" type="ORF">J5285_07880</name>
</gene>
<dbReference type="RefSeq" id="WP_210163874.1">
    <property type="nucleotide sequence ID" value="NZ_CP039691.1"/>
</dbReference>
<keyword evidence="3" id="KW-1185">Reference proteome</keyword>